<evidence type="ECO:0000259" key="4">
    <source>
        <dbReference type="PROSITE" id="PS50206"/>
    </source>
</evidence>
<reference evidence="5 6" key="1">
    <citation type="submission" date="2018-04" db="EMBL/GenBank/DDBJ databases">
        <title>Altererythrobacter sp. HME9302 genome sequencing and assembly.</title>
        <authorList>
            <person name="Kang H."/>
            <person name="Kim H."/>
            <person name="Joh K."/>
        </authorList>
    </citation>
    <scope>NUCLEOTIDE SEQUENCE [LARGE SCALE GENOMIC DNA]</scope>
    <source>
        <strain evidence="5 6">HME9302</strain>
    </source>
</reference>
<evidence type="ECO:0000313" key="6">
    <source>
        <dbReference type="Proteomes" id="UP000253727"/>
    </source>
</evidence>
<evidence type="ECO:0000256" key="3">
    <source>
        <dbReference type="RuleBase" id="RU000507"/>
    </source>
</evidence>
<dbReference type="GO" id="GO:0004792">
    <property type="term" value="F:thiosulfate-cyanide sulfurtransferase activity"/>
    <property type="evidence" value="ECO:0007669"/>
    <property type="project" value="InterPro"/>
</dbReference>
<dbReference type="FunFam" id="3.40.250.10:FF:000001">
    <property type="entry name" value="Sulfurtransferase"/>
    <property type="match status" value="1"/>
</dbReference>
<evidence type="ECO:0000313" key="5">
    <source>
        <dbReference type="EMBL" id="RDC59371.1"/>
    </source>
</evidence>
<keyword evidence="6" id="KW-1185">Reference proteome</keyword>
<dbReference type="SMART" id="SM00450">
    <property type="entry name" value="RHOD"/>
    <property type="match status" value="2"/>
</dbReference>
<evidence type="ECO:0000256" key="1">
    <source>
        <dbReference type="ARBA" id="ARBA00022679"/>
    </source>
</evidence>
<dbReference type="PROSITE" id="PS50206">
    <property type="entry name" value="RHODANESE_3"/>
    <property type="match status" value="2"/>
</dbReference>
<dbReference type="AlphaFoldDB" id="A0A369Q3A8"/>
<dbReference type="InterPro" id="IPR045078">
    <property type="entry name" value="TST/MPST-like"/>
</dbReference>
<feature type="domain" description="Rhodanese" evidence="4">
    <location>
        <begin position="164"/>
        <end position="278"/>
    </location>
</feature>
<dbReference type="EMBL" id="QBKA01000002">
    <property type="protein sequence ID" value="RDC59371.1"/>
    <property type="molecule type" value="Genomic_DNA"/>
</dbReference>
<dbReference type="Gene3D" id="3.40.250.10">
    <property type="entry name" value="Rhodanese-like domain"/>
    <property type="match status" value="2"/>
</dbReference>
<evidence type="ECO:0000256" key="2">
    <source>
        <dbReference type="ARBA" id="ARBA00022737"/>
    </source>
</evidence>
<dbReference type="Proteomes" id="UP000253727">
    <property type="component" value="Unassembled WGS sequence"/>
</dbReference>
<protein>
    <recommendedName>
        <fullName evidence="3">Sulfurtransferase</fullName>
    </recommendedName>
</protein>
<proteinExistence type="predicted"/>
<dbReference type="InterPro" id="IPR001307">
    <property type="entry name" value="Thiosulphate_STrfase_CS"/>
</dbReference>
<feature type="domain" description="Rhodanese" evidence="4">
    <location>
        <begin position="15"/>
        <end position="132"/>
    </location>
</feature>
<keyword evidence="1 3" id="KW-0808">Transferase</keyword>
<accession>A0A369Q3A8</accession>
<dbReference type="PANTHER" id="PTHR11364">
    <property type="entry name" value="THIOSULFATE SULFERTANSFERASE"/>
    <property type="match status" value="1"/>
</dbReference>
<dbReference type="RefSeq" id="WP_115365740.1">
    <property type="nucleotide sequence ID" value="NZ_QBKA01000002.1"/>
</dbReference>
<dbReference type="CDD" id="cd01449">
    <property type="entry name" value="TST_Repeat_2"/>
    <property type="match status" value="1"/>
</dbReference>
<dbReference type="SUPFAM" id="SSF52821">
    <property type="entry name" value="Rhodanese/Cell cycle control phosphatase"/>
    <property type="match status" value="2"/>
</dbReference>
<dbReference type="InterPro" id="IPR001763">
    <property type="entry name" value="Rhodanese-like_dom"/>
</dbReference>
<dbReference type="InterPro" id="IPR036873">
    <property type="entry name" value="Rhodanese-like_dom_sf"/>
</dbReference>
<dbReference type="Pfam" id="PF00581">
    <property type="entry name" value="Rhodanese"/>
    <property type="match status" value="2"/>
</dbReference>
<gene>
    <name evidence="5" type="primary">mpsT</name>
    <name evidence="5" type="ORF">HME9302_00558</name>
</gene>
<sequence length="282" mass="29879">MEQLVDTSWLAARLDAADLVILDASAHLPNAGRDAKAEFAAAHIKHARFLDLGSWKDAGSPVPAALPNPAQVASRMAMLGISPDQRIVLYDDSNLKSSARAWFILRRAGYDRVTVLDGGLAKWKVDGGAMEAGKVSHARIAEKPVPSSGELAVRTKAEMLQNCETQAAQVVDARDTGRFAGVTADTVHDLPGGHIPGARNVPFAHVLNDDGTYKRGEALRAAFTSAGIDLDRPVITSCGSGMTASVLLFALHLLGKTDVALYDGSWMEWGSDPDTPKETGAA</sequence>
<keyword evidence="2" id="KW-0677">Repeat</keyword>
<dbReference type="PROSITE" id="PS00683">
    <property type="entry name" value="RHODANESE_2"/>
    <property type="match status" value="1"/>
</dbReference>
<comment type="caution">
    <text evidence="5">The sequence shown here is derived from an EMBL/GenBank/DDBJ whole genome shotgun (WGS) entry which is preliminary data.</text>
</comment>
<dbReference type="PANTHER" id="PTHR11364:SF27">
    <property type="entry name" value="SULFURTRANSFERASE"/>
    <property type="match status" value="1"/>
</dbReference>
<name>A0A369Q3A8_9SPHN</name>
<organism evidence="5 6">
    <name type="scientific">Alteripontixanthobacter maritimus</name>
    <dbReference type="NCBI Taxonomy" id="2161824"/>
    <lineage>
        <taxon>Bacteria</taxon>
        <taxon>Pseudomonadati</taxon>
        <taxon>Pseudomonadota</taxon>
        <taxon>Alphaproteobacteria</taxon>
        <taxon>Sphingomonadales</taxon>
        <taxon>Erythrobacteraceae</taxon>
        <taxon>Alteripontixanthobacter</taxon>
    </lineage>
</organism>
<dbReference type="CDD" id="cd01448">
    <property type="entry name" value="TST_Repeat_1"/>
    <property type="match status" value="1"/>
</dbReference>
<dbReference type="OrthoDB" id="9781034at2"/>